<feature type="domain" description="DUF3502" evidence="2">
    <location>
        <begin position="432"/>
        <end position="500"/>
    </location>
</feature>
<comment type="caution">
    <text evidence="3">The sequence shown here is derived from an EMBL/GenBank/DDBJ whole genome shotgun (WGS) entry which is preliminary data.</text>
</comment>
<evidence type="ECO:0000256" key="1">
    <source>
        <dbReference type="SAM" id="SignalP"/>
    </source>
</evidence>
<keyword evidence="1" id="KW-0732">Signal</keyword>
<dbReference type="SUPFAM" id="SSF53850">
    <property type="entry name" value="Periplasmic binding protein-like II"/>
    <property type="match status" value="1"/>
</dbReference>
<name>A0AAE3DU46_9FIRM</name>
<evidence type="ECO:0000259" key="2">
    <source>
        <dbReference type="Pfam" id="PF12010"/>
    </source>
</evidence>
<protein>
    <submittedName>
        <fullName evidence="3">ABC transporter substrate-binding protein</fullName>
    </submittedName>
</protein>
<dbReference type="RefSeq" id="WP_227615646.1">
    <property type="nucleotide sequence ID" value="NZ_JAJEPR010000022.1"/>
</dbReference>
<feature type="signal peptide" evidence="1">
    <location>
        <begin position="1"/>
        <end position="27"/>
    </location>
</feature>
<keyword evidence="4" id="KW-1185">Reference proteome</keyword>
<dbReference type="AlphaFoldDB" id="A0AAE3DU46"/>
<evidence type="ECO:0000313" key="4">
    <source>
        <dbReference type="Proteomes" id="UP001197875"/>
    </source>
</evidence>
<dbReference type="Pfam" id="PF01547">
    <property type="entry name" value="SBP_bac_1"/>
    <property type="match status" value="1"/>
</dbReference>
<feature type="chain" id="PRO_5042136731" evidence="1">
    <location>
        <begin position="28"/>
        <end position="505"/>
    </location>
</feature>
<dbReference type="Proteomes" id="UP001197875">
    <property type="component" value="Unassembled WGS sequence"/>
</dbReference>
<dbReference type="EMBL" id="JAJEPR010000022">
    <property type="protein sequence ID" value="MCC2190576.1"/>
    <property type="molecule type" value="Genomic_DNA"/>
</dbReference>
<sequence length="505" mass="54844">MKKKYAAILLSAVTAVSGMGGVLPVSAAEDGEITEIVWQWPSLGSTGSGFQAVEDALNAMTEPDIGVHITLEPVTFSELANETVLTVSSGEQLDLCLSVGTGVGNLVSSGLIEPLDDYIDNEGKDIKEKCGSALSGGYYGGTLYGLPNAYVQGESYGYLARTDLLEKYGITIDENKLYTMDEFTEIFQKVKDGEGENFFCLIPEATSEEPLSRNAFEYDKLGSTTASGVLMLDQDFTNMTISNMYETDEYANFAQLMYDWAQAGFISKDAATSTEDRNTLLQGGNYLGYFGWSTPGGEEATEAAVGMDLTVIPVLEGYTAGDRFQNILWSVPITSANPAKAVEALNYIYAHDEAAWLLQYGIEGQDYEVIEKTDAGTKIKYLSDNPQTLPYYQLFGVYGDRLAWPVMDPTPIDMNQTIREFSDSIPDSRKSPALGYCFINDNVSAEYSAVSAVIQQYIPSVNCGTVDPATNLADFQSALKAAGIDTVIEENQKQLDDWAASQAAE</sequence>
<dbReference type="Gene3D" id="3.40.190.10">
    <property type="entry name" value="Periplasmic binding protein-like II"/>
    <property type="match status" value="1"/>
</dbReference>
<gene>
    <name evidence="3" type="ORF">LKD71_12340</name>
</gene>
<dbReference type="Pfam" id="PF12010">
    <property type="entry name" value="DUF3502"/>
    <property type="match status" value="1"/>
</dbReference>
<evidence type="ECO:0000313" key="3">
    <source>
        <dbReference type="EMBL" id="MCC2190576.1"/>
    </source>
</evidence>
<dbReference type="PANTHER" id="PTHR43649">
    <property type="entry name" value="ARABINOSE-BINDING PROTEIN-RELATED"/>
    <property type="match status" value="1"/>
</dbReference>
<reference evidence="3 4" key="1">
    <citation type="submission" date="2021-10" db="EMBL/GenBank/DDBJ databases">
        <title>Anaerobic single-cell dispensing facilitates the cultivation of human gut bacteria.</title>
        <authorList>
            <person name="Afrizal A."/>
        </authorList>
    </citation>
    <scope>NUCLEOTIDE SEQUENCE [LARGE SCALE GENOMIC DNA]</scope>
    <source>
        <strain evidence="3 4">CLA-AA-H277</strain>
    </source>
</reference>
<organism evidence="3 4">
    <name type="scientific">Fusicatenibacter faecihominis</name>
    <dbReference type="NCBI Taxonomy" id="2881276"/>
    <lineage>
        <taxon>Bacteria</taxon>
        <taxon>Bacillati</taxon>
        <taxon>Bacillota</taxon>
        <taxon>Clostridia</taxon>
        <taxon>Lachnospirales</taxon>
        <taxon>Lachnospiraceae</taxon>
        <taxon>Fusicatenibacter</taxon>
    </lineage>
</organism>
<accession>A0AAE3DU46</accession>
<dbReference type="InterPro" id="IPR022627">
    <property type="entry name" value="DUF3502"/>
</dbReference>
<dbReference type="InterPro" id="IPR050490">
    <property type="entry name" value="Bact_solute-bd_prot1"/>
</dbReference>
<proteinExistence type="predicted"/>
<dbReference type="InterPro" id="IPR006059">
    <property type="entry name" value="SBP"/>
</dbReference>
<dbReference type="PANTHER" id="PTHR43649:SF12">
    <property type="entry name" value="DIACETYLCHITOBIOSE BINDING PROTEIN DASA"/>
    <property type="match status" value="1"/>
</dbReference>